<dbReference type="AlphaFoldDB" id="A0A0G4GDV8"/>
<accession>A0A0G4GDV8</accession>
<organism evidence="2">
    <name type="scientific">Chromera velia CCMP2878</name>
    <dbReference type="NCBI Taxonomy" id="1169474"/>
    <lineage>
        <taxon>Eukaryota</taxon>
        <taxon>Sar</taxon>
        <taxon>Alveolata</taxon>
        <taxon>Colpodellida</taxon>
        <taxon>Chromeraceae</taxon>
        <taxon>Chromera</taxon>
    </lineage>
</organism>
<evidence type="ECO:0000256" key="1">
    <source>
        <dbReference type="SAM" id="MobiDB-lite"/>
    </source>
</evidence>
<feature type="region of interest" description="Disordered" evidence="1">
    <location>
        <begin position="161"/>
        <end position="298"/>
    </location>
</feature>
<feature type="compositionally biased region" description="Basic and acidic residues" evidence="1">
    <location>
        <begin position="261"/>
        <end position="278"/>
    </location>
</feature>
<protein>
    <submittedName>
        <fullName evidence="2">Uncharacterized protein</fullName>
    </submittedName>
</protein>
<feature type="non-terminal residue" evidence="2">
    <location>
        <position position="1"/>
    </location>
</feature>
<feature type="compositionally biased region" description="Low complexity" evidence="1">
    <location>
        <begin position="182"/>
        <end position="199"/>
    </location>
</feature>
<feature type="region of interest" description="Disordered" evidence="1">
    <location>
        <begin position="47"/>
        <end position="76"/>
    </location>
</feature>
<feature type="compositionally biased region" description="Basic and acidic residues" evidence="1">
    <location>
        <begin position="61"/>
        <end position="76"/>
    </location>
</feature>
<name>A0A0G4GDV8_9ALVE</name>
<feature type="compositionally biased region" description="Low complexity" evidence="1">
    <location>
        <begin position="244"/>
        <end position="260"/>
    </location>
</feature>
<evidence type="ECO:0000313" key="2">
    <source>
        <dbReference type="EMBL" id="CEM27608.1"/>
    </source>
</evidence>
<feature type="compositionally biased region" description="Basic and acidic residues" evidence="1">
    <location>
        <begin position="209"/>
        <end position="219"/>
    </location>
</feature>
<reference evidence="2" key="1">
    <citation type="submission" date="2014-11" db="EMBL/GenBank/DDBJ databases">
        <authorList>
            <person name="Otto D Thomas"/>
            <person name="Naeem Raeece"/>
        </authorList>
    </citation>
    <scope>NUCLEOTIDE SEQUENCE</scope>
</reference>
<feature type="compositionally biased region" description="Basic and acidic residues" evidence="1">
    <location>
        <begin position="232"/>
        <end position="242"/>
    </location>
</feature>
<proteinExistence type="predicted"/>
<dbReference type="EMBL" id="CDMZ01001120">
    <property type="protein sequence ID" value="CEM27608.1"/>
    <property type="molecule type" value="Genomic_DNA"/>
</dbReference>
<dbReference type="VEuPathDB" id="CryptoDB:Cvel_21456"/>
<gene>
    <name evidence="2" type="ORF">Cvel_21456</name>
</gene>
<sequence length="298" mass="32388">RFAYESVFTERTKAEDEEMQVNRMYELVDSVTAMLQEARNKLIDIGTSGNAATGIGSDGSVRNRGERNEQRQRVSQDSKAVDSLLWRVEVDLENIEDMRQRWLKDKTVSQGPISLDMEAVGKKVGDSLAAGWQSMKDGLIQGMNWMIADELDEDEYVDTLLPEQAGGGRPRRREGGAGGGASSSSASGHRSGRPASGGSNEETGRHKKRDGDGEERDRGASGSKSSSSSRQKKAETHSDRHHSASSTGGAAASASAPHSGGTEHRDRDRERKHTHEGGASRSSKHHSHRSRGDKLHQA</sequence>